<keyword evidence="1" id="KW-0812">Transmembrane</keyword>
<keyword evidence="1" id="KW-1133">Transmembrane helix</keyword>
<dbReference type="PANTHER" id="PTHR37938:SF1">
    <property type="entry name" value="BLL0215 PROTEIN"/>
    <property type="match status" value="1"/>
</dbReference>
<evidence type="ECO:0000313" key="2">
    <source>
        <dbReference type="EMBL" id="OIP83734.1"/>
    </source>
</evidence>
<keyword evidence="1" id="KW-0472">Membrane</keyword>
<proteinExistence type="predicted"/>
<organism evidence="2 3">
    <name type="scientific">Candidatus Roizmanbacteria bacterium CG2_30_33_16</name>
    <dbReference type="NCBI Taxonomy" id="1805340"/>
    <lineage>
        <taxon>Bacteria</taxon>
        <taxon>Candidatus Roizmaniibacteriota</taxon>
    </lineage>
</organism>
<evidence type="ECO:0000313" key="3">
    <source>
        <dbReference type="Proteomes" id="UP000183758"/>
    </source>
</evidence>
<dbReference type="EMBL" id="MNZM01000076">
    <property type="protein sequence ID" value="OIP83734.1"/>
    <property type="molecule type" value="Genomic_DNA"/>
</dbReference>
<sequence>MKTVEKLETLSSSHQILHAFNIRPNIRFEAQGDNEQVILVVRAHPITQIPWLLNSIIFIVFFYYLNFFLPSFLNLGQIIFINLFALSTISAYIWFNFLSWYFNVGIVTNQRVVDVDLQAIVYREVTYANLNKIEDVTSKGGGFLASIFNYGNVFIQTAGTEVNVEFFNVPKPAEVSRIINNLIYVKKNGS</sequence>
<evidence type="ECO:0000256" key="1">
    <source>
        <dbReference type="SAM" id="Phobius"/>
    </source>
</evidence>
<dbReference type="AlphaFoldDB" id="A0A1J5HUL2"/>
<reference evidence="2 3" key="1">
    <citation type="journal article" date="2016" name="Environ. Microbiol.">
        <title>Genomic resolution of a cold subsurface aquifer community provides metabolic insights for novel microbes adapted to high CO concentrations.</title>
        <authorList>
            <person name="Probst A.J."/>
            <person name="Castelle C.J."/>
            <person name="Singh A."/>
            <person name="Brown C.T."/>
            <person name="Anantharaman K."/>
            <person name="Sharon I."/>
            <person name="Hug L.A."/>
            <person name="Burstein D."/>
            <person name="Emerson J.B."/>
            <person name="Thomas B.C."/>
            <person name="Banfield J.F."/>
        </authorList>
    </citation>
    <scope>NUCLEOTIDE SEQUENCE [LARGE SCALE GENOMIC DNA]</scope>
    <source>
        <strain evidence="2">CG2_30_33_16</strain>
    </source>
</reference>
<gene>
    <name evidence="2" type="ORF">AUK04_03080</name>
</gene>
<comment type="caution">
    <text evidence="2">The sequence shown here is derived from an EMBL/GenBank/DDBJ whole genome shotgun (WGS) entry which is preliminary data.</text>
</comment>
<protein>
    <recommendedName>
        <fullName evidence="4">DUF304 domain-containing protein</fullName>
    </recommendedName>
</protein>
<accession>A0A1J5HUL2</accession>
<feature type="transmembrane region" description="Helical" evidence="1">
    <location>
        <begin position="75"/>
        <end position="95"/>
    </location>
</feature>
<feature type="transmembrane region" description="Helical" evidence="1">
    <location>
        <begin position="51"/>
        <end position="69"/>
    </location>
</feature>
<evidence type="ECO:0008006" key="4">
    <source>
        <dbReference type="Google" id="ProtNLM"/>
    </source>
</evidence>
<name>A0A1J5HUL2_9BACT</name>
<dbReference type="PANTHER" id="PTHR37938">
    <property type="entry name" value="BLL0215 PROTEIN"/>
    <property type="match status" value="1"/>
</dbReference>
<dbReference type="Proteomes" id="UP000183758">
    <property type="component" value="Unassembled WGS sequence"/>
</dbReference>